<evidence type="ECO:0000313" key="2">
    <source>
        <dbReference type="EMBL" id="KMO87174.1"/>
    </source>
</evidence>
<proteinExistence type="predicted"/>
<dbReference type="AlphaFoldDB" id="A0A0J6WX28"/>
<gene>
    <name evidence="2" type="ORF">AB840_03830</name>
</gene>
<dbReference type="InParanoid" id="A0A0J6WX28"/>
<organism evidence="2 3">
    <name type="scientific">Megasphaera cerevisiae DSM 20462</name>
    <dbReference type="NCBI Taxonomy" id="1122219"/>
    <lineage>
        <taxon>Bacteria</taxon>
        <taxon>Bacillati</taxon>
        <taxon>Bacillota</taxon>
        <taxon>Negativicutes</taxon>
        <taxon>Veillonellales</taxon>
        <taxon>Veillonellaceae</taxon>
        <taxon>Megasphaera</taxon>
    </lineage>
</organism>
<keyword evidence="1" id="KW-0812">Transmembrane</keyword>
<reference evidence="2 3" key="1">
    <citation type="submission" date="2015-06" db="EMBL/GenBank/DDBJ databases">
        <title>Draft genome sequence of beer spoilage bacterium Megasphaera cerevisiae type strain 20462.</title>
        <authorList>
            <person name="Kutumbaka K."/>
            <person name="Pasmowitz J."/>
            <person name="Mategko J."/>
            <person name="Reyes D."/>
            <person name="Friedrich A."/>
            <person name="Han S."/>
            <person name="Martens-Habbena W."/>
            <person name="Neal-McKinney J."/>
            <person name="Janagama H.K."/>
            <person name="Nadala C."/>
            <person name="Samadpour M."/>
        </authorList>
    </citation>
    <scope>NUCLEOTIDE SEQUENCE [LARGE SCALE GENOMIC DNA]</scope>
    <source>
        <strain evidence="2 3">DSM 20462</strain>
    </source>
</reference>
<sequence length="82" mass="10086">MIKVKCYYFALIMIYNFLVILYRLLKEKYIVIRDIMYSNELILIYTFKVLRLFYQFQQQPFIYYSDHHSTAYRVDMNLGGST</sequence>
<dbReference type="PATRIC" id="fig|1122219.3.peg.3062"/>
<keyword evidence="1" id="KW-0472">Membrane</keyword>
<keyword evidence="1" id="KW-1133">Transmembrane helix</keyword>
<comment type="caution">
    <text evidence="2">The sequence shown here is derived from an EMBL/GenBank/DDBJ whole genome shotgun (WGS) entry which is preliminary data.</text>
</comment>
<dbReference type="Proteomes" id="UP000036503">
    <property type="component" value="Unassembled WGS sequence"/>
</dbReference>
<name>A0A0J6WX28_9FIRM</name>
<evidence type="ECO:0000313" key="3">
    <source>
        <dbReference type="Proteomes" id="UP000036503"/>
    </source>
</evidence>
<keyword evidence="3" id="KW-1185">Reference proteome</keyword>
<accession>A0A0J6WX28</accession>
<evidence type="ECO:0000256" key="1">
    <source>
        <dbReference type="SAM" id="Phobius"/>
    </source>
</evidence>
<dbReference type="EMBL" id="LEKT01000008">
    <property type="protein sequence ID" value="KMO87174.1"/>
    <property type="molecule type" value="Genomic_DNA"/>
</dbReference>
<dbReference type="STRING" id="39029.BSR42_03375"/>
<feature type="transmembrane region" description="Helical" evidence="1">
    <location>
        <begin position="6"/>
        <end position="25"/>
    </location>
</feature>
<protein>
    <submittedName>
        <fullName evidence="2">Uncharacterized protein</fullName>
    </submittedName>
</protein>